<keyword evidence="3" id="KW-1185">Reference proteome</keyword>
<gene>
    <name evidence="2" type="ORF">P280DRAFT_177940</name>
</gene>
<reference evidence="2" key="1">
    <citation type="journal article" date="2020" name="Stud. Mycol.">
        <title>101 Dothideomycetes genomes: a test case for predicting lifestyles and emergence of pathogens.</title>
        <authorList>
            <person name="Haridas S."/>
            <person name="Albert R."/>
            <person name="Binder M."/>
            <person name="Bloem J."/>
            <person name="Labutti K."/>
            <person name="Salamov A."/>
            <person name="Andreopoulos B."/>
            <person name="Baker S."/>
            <person name="Barry K."/>
            <person name="Bills G."/>
            <person name="Bluhm B."/>
            <person name="Cannon C."/>
            <person name="Castanera R."/>
            <person name="Culley D."/>
            <person name="Daum C."/>
            <person name="Ezra D."/>
            <person name="Gonzalez J."/>
            <person name="Henrissat B."/>
            <person name="Kuo A."/>
            <person name="Liang C."/>
            <person name="Lipzen A."/>
            <person name="Lutzoni F."/>
            <person name="Magnuson J."/>
            <person name="Mondo S."/>
            <person name="Nolan M."/>
            <person name="Ohm R."/>
            <person name="Pangilinan J."/>
            <person name="Park H.-J."/>
            <person name="Ramirez L."/>
            <person name="Alfaro M."/>
            <person name="Sun H."/>
            <person name="Tritt A."/>
            <person name="Yoshinaga Y."/>
            <person name="Zwiers L.-H."/>
            <person name="Turgeon B."/>
            <person name="Goodwin S."/>
            <person name="Spatafora J."/>
            <person name="Crous P."/>
            <person name="Grigoriev I."/>
        </authorList>
    </citation>
    <scope>NUCLEOTIDE SEQUENCE</scope>
    <source>
        <strain evidence="2">CBS 473.64</strain>
    </source>
</reference>
<evidence type="ECO:0000313" key="3">
    <source>
        <dbReference type="Proteomes" id="UP000799753"/>
    </source>
</evidence>
<dbReference type="EMBL" id="MU006778">
    <property type="protein sequence ID" value="KAF2644696.1"/>
    <property type="molecule type" value="Genomic_DNA"/>
</dbReference>
<organism evidence="2 3">
    <name type="scientific">Massarina eburnea CBS 473.64</name>
    <dbReference type="NCBI Taxonomy" id="1395130"/>
    <lineage>
        <taxon>Eukaryota</taxon>
        <taxon>Fungi</taxon>
        <taxon>Dikarya</taxon>
        <taxon>Ascomycota</taxon>
        <taxon>Pezizomycotina</taxon>
        <taxon>Dothideomycetes</taxon>
        <taxon>Pleosporomycetidae</taxon>
        <taxon>Pleosporales</taxon>
        <taxon>Massarineae</taxon>
        <taxon>Massarinaceae</taxon>
        <taxon>Massarina</taxon>
    </lineage>
</organism>
<feature type="region of interest" description="Disordered" evidence="1">
    <location>
        <begin position="109"/>
        <end position="128"/>
    </location>
</feature>
<name>A0A6A6S9Y7_9PLEO</name>
<evidence type="ECO:0000256" key="1">
    <source>
        <dbReference type="SAM" id="MobiDB-lite"/>
    </source>
</evidence>
<evidence type="ECO:0000313" key="2">
    <source>
        <dbReference type="EMBL" id="KAF2644696.1"/>
    </source>
</evidence>
<dbReference type="Proteomes" id="UP000799753">
    <property type="component" value="Unassembled WGS sequence"/>
</dbReference>
<sequence length="128" mass="14579">MVATTTSAKKTTKKISPMLRKPRSNAFKPLRSPRHQRICSRNPSAATMLLALPFLPRPSRYAPRRHLLQGGRKVGEIEAREAGETEGRQRGESRIRKTMRGRGIWRLGSIANHSNSTRRLSHRRRTST</sequence>
<accession>A0A6A6S9Y7</accession>
<feature type="compositionally biased region" description="Basic residues" evidence="1">
    <location>
        <begin position="119"/>
        <end position="128"/>
    </location>
</feature>
<feature type="region of interest" description="Disordered" evidence="1">
    <location>
        <begin position="1"/>
        <end position="36"/>
    </location>
</feature>
<dbReference type="AlphaFoldDB" id="A0A6A6S9Y7"/>
<protein>
    <submittedName>
        <fullName evidence="2">Uncharacterized protein</fullName>
    </submittedName>
</protein>
<proteinExistence type="predicted"/>